<name>A0A512MGA7_9BACT</name>
<evidence type="ECO:0000313" key="2">
    <source>
        <dbReference type="Proteomes" id="UP000321577"/>
    </source>
</evidence>
<dbReference type="Proteomes" id="UP000321577">
    <property type="component" value="Unassembled WGS sequence"/>
</dbReference>
<comment type="caution">
    <text evidence="1">The sequence shown here is derived from an EMBL/GenBank/DDBJ whole genome shotgun (WGS) entry which is preliminary data.</text>
</comment>
<organism evidence="1 2">
    <name type="scientific">Brevifollis gellanilyticus</name>
    <dbReference type="NCBI Taxonomy" id="748831"/>
    <lineage>
        <taxon>Bacteria</taxon>
        <taxon>Pseudomonadati</taxon>
        <taxon>Verrucomicrobiota</taxon>
        <taxon>Verrucomicrobiia</taxon>
        <taxon>Verrucomicrobiales</taxon>
        <taxon>Verrucomicrobiaceae</taxon>
    </lineage>
</organism>
<dbReference type="AlphaFoldDB" id="A0A512MGA7"/>
<proteinExistence type="predicted"/>
<keyword evidence="2" id="KW-1185">Reference proteome</keyword>
<accession>A0A512MGA7</accession>
<evidence type="ECO:0000313" key="1">
    <source>
        <dbReference type="EMBL" id="GEP45759.1"/>
    </source>
</evidence>
<gene>
    <name evidence="1" type="ORF">BGE01nite_50500</name>
</gene>
<protein>
    <submittedName>
        <fullName evidence="1">Uncharacterized protein</fullName>
    </submittedName>
</protein>
<dbReference type="EMBL" id="BKAG01000058">
    <property type="protein sequence ID" value="GEP45759.1"/>
    <property type="molecule type" value="Genomic_DNA"/>
</dbReference>
<sequence length="54" mass="6000">MAHPWIDKADKPVHTTRHLVESSESLALPLQMEIKLTLRVSSNHPTTPLSQASV</sequence>
<reference evidence="1 2" key="1">
    <citation type="submission" date="2019-07" db="EMBL/GenBank/DDBJ databases">
        <title>Whole genome shotgun sequence of Brevifollis gellanilyticus NBRC 108608.</title>
        <authorList>
            <person name="Hosoyama A."/>
            <person name="Uohara A."/>
            <person name="Ohji S."/>
            <person name="Ichikawa N."/>
        </authorList>
    </citation>
    <scope>NUCLEOTIDE SEQUENCE [LARGE SCALE GENOMIC DNA]</scope>
    <source>
        <strain evidence="1 2">NBRC 108608</strain>
    </source>
</reference>